<evidence type="ECO:0000313" key="1">
    <source>
        <dbReference type="EMBL" id="MFC7192849.1"/>
    </source>
</evidence>
<accession>A0ABD5YZ86</accession>
<name>A0ABD5YZ86_9EURY</name>
<dbReference type="EMBL" id="JBHTAX010000006">
    <property type="protein sequence ID" value="MFC7193126.1"/>
    <property type="molecule type" value="Genomic_DNA"/>
</dbReference>
<dbReference type="GeneID" id="91976086"/>
<evidence type="ECO:0000313" key="2">
    <source>
        <dbReference type="EMBL" id="MFC7193126.1"/>
    </source>
</evidence>
<gene>
    <name evidence="1" type="ORF">ACFQL7_25590</name>
    <name evidence="2" type="ORF">ACFQL7_27335</name>
</gene>
<dbReference type="Proteomes" id="UP001596417">
    <property type="component" value="Unassembled WGS sequence"/>
</dbReference>
<comment type="caution">
    <text evidence="2">The sequence shown here is derived from an EMBL/GenBank/DDBJ whole genome shotgun (WGS) entry which is preliminary data.</text>
</comment>
<dbReference type="AlphaFoldDB" id="A0ABD5YZ86"/>
<keyword evidence="3" id="KW-1185">Reference proteome</keyword>
<dbReference type="RefSeq" id="WP_368409228.1">
    <property type="nucleotide sequence ID" value="NZ_CP109982.1"/>
</dbReference>
<reference evidence="2" key="3">
    <citation type="submission" date="2024-09" db="EMBL/GenBank/DDBJ databases">
        <authorList>
            <person name="Sun Q."/>
        </authorList>
    </citation>
    <scope>NUCLEOTIDE SEQUENCE</scope>
    <source>
        <strain evidence="2">NBRC 107106</strain>
    </source>
</reference>
<evidence type="ECO:0000313" key="3">
    <source>
        <dbReference type="Proteomes" id="UP001596417"/>
    </source>
</evidence>
<sequence>MTVVLSGENTQDSDWIDCEREYLLDRGHGLDKIYGGDDVVVLLMSCLLQ</sequence>
<protein>
    <submittedName>
        <fullName evidence="2">Uncharacterized protein</fullName>
    </submittedName>
</protein>
<reference evidence="3" key="2">
    <citation type="journal article" date="2019" name="Int. J. Syst. Evol. Microbiol.">
        <title>The Global Catalogue of Microorganisms (GCM) 10K type strain sequencing project: providing services to taxonomists for standard genome sequencing and annotation.</title>
        <authorList>
            <consortium name="The Broad Institute Genomics Platform"/>
            <consortium name="The Broad Institute Genome Sequencing Center for Infectious Disease"/>
            <person name="Wu L."/>
            <person name="Ma J."/>
        </authorList>
    </citation>
    <scope>NUCLEOTIDE SEQUENCE [LARGE SCALE GENOMIC DNA]</scope>
    <source>
        <strain evidence="3">RDMS1</strain>
    </source>
</reference>
<dbReference type="EMBL" id="JBHTAX010000006">
    <property type="protein sequence ID" value="MFC7192849.1"/>
    <property type="molecule type" value="Genomic_DNA"/>
</dbReference>
<organism evidence="2 3">
    <name type="scientific">Halocatena marina</name>
    <dbReference type="NCBI Taxonomy" id="2934937"/>
    <lineage>
        <taxon>Archaea</taxon>
        <taxon>Methanobacteriati</taxon>
        <taxon>Methanobacteriota</taxon>
        <taxon>Stenosarchaea group</taxon>
        <taxon>Halobacteria</taxon>
        <taxon>Halobacteriales</taxon>
        <taxon>Natronomonadaceae</taxon>
        <taxon>Halocatena</taxon>
    </lineage>
</organism>
<proteinExistence type="predicted"/>
<reference evidence="2" key="1">
    <citation type="journal article" date="2014" name="Int. J. Syst. Evol. Microbiol.">
        <title>Complete genome sequence of Corynebacterium casei LMG S-19264T (=DSM 44701T), isolated from a smear-ripened cheese.</title>
        <authorList>
            <consortium name="US DOE Joint Genome Institute (JGI-PGF)"/>
            <person name="Walter F."/>
            <person name="Albersmeier A."/>
            <person name="Kalinowski J."/>
            <person name="Ruckert C."/>
        </authorList>
    </citation>
    <scope>NUCLEOTIDE SEQUENCE [LARGE SCALE GENOMIC DNA]</scope>
    <source>
        <strain evidence="2">NBRC 107106</strain>
    </source>
</reference>